<dbReference type="NCBIfam" id="TIGR00462">
    <property type="entry name" value="genX"/>
    <property type="match status" value="1"/>
</dbReference>
<dbReference type="InterPro" id="IPR004364">
    <property type="entry name" value="Aa-tRNA-synt_II"/>
</dbReference>
<sequence>MSDWKPTASVENLHKRAAIFADIRRYFAEQQVLEVDTAVLSQCAVSDPFIDSLDVAFRGHPDASAEMCYLQTSPEYAMKRLLAAGSGSIYQMGKVFRNGEEGRYHNPEFTMLEWYRLGFDDKNLMDDVERLVRLVLGIGPIRRCTYAEIFMEKLEVDLQEISTAQLADVMRQHVEVNMDPDDRDGWLNLLMSHVIEPLLKEEPVFITDYPASQSALARIKTNTDGQLTASRFELFVNGIELANGYHELTDPTEQQHRLEADQRSRKQLGLPQRPLEQRLVSALAGGLPDCAGVALGVDRLIMLALQAEHIEEVIPFTFRNA</sequence>
<dbReference type="Gene3D" id="3.30.930.10">
    <property type="entry name" value="Bira Bifunctional Protein, Domain 2"/>
    <property type="match status" value="1"/>
</dbReference>
<keyword evidence="8" id="KW-1185">Reference proteome</keyword>
<dbReference type="GO" id="GO:0005829">
    <property type="term" value="C:cytosol"/>
    <property type="evidence" value="ECO:0007669"/>
    <property type="project" value="TreeGrafter"/>
</dbReference>
<dbReference type="SUPFAM" id="SSF55681">
    <property type="entry name" value="Class II aaRS and biotin synthetases"/>
    <property type="match status" value="1"/>
</dbReference>
<feature type="domain" description="Aminoacyl-transfer RNA synthetases class-II family profile" evidence="6">
    <location>
        <begin position="16"/>
        <end position="315"/>
    </location>
</feature>
<dbReference type="RefSeq" id="WP_090725108.1">
    <property type="nucleotide sequence ID" value="NZ_FOOU01000002.1"/>
</dbReference>
<dbReference type="GO" id="GO:0005524">
    <property type="term" value="F:ATP binding"/>
    <property type="evidence" value="ECO:0007669"/>
    <property type="project" value="UniProtKB-KW"/>
</dbReference>
<protein>
    <submittedName>
        <fullName evidence="7">Lysyl-tRNA synthetase, class 2</fullName>
    </submittedName>
</protein>
<dbReference type="Pfam" id="PF00152">
    <property type="entry name" value="tRNA-synt_2"/>
    <property type="match status" value="1"/>
</dbReference>
<dbReference type="InterPro" id="IPR004525">
    <property type="entry name" value="EpmA"/>
</dbReference>
<dbReference type="InterPro" id="IPR045864">
    <property type="entry name" value="aa-tRNA-synth_II/BPL/LPL"/>
</dbReference>
<evidence type="ECO:0000256" key="3">
    <source>
        <dbReference type="ARBA" id="ARBA00022741"/>
    </source>
</evidence>
<comment type="catalytic activity">
    <reaction evidence="5">
        <text>D-beta-lysine + L-lysyl-[protein] + ATP = N(6)-((3R)-3,6-diaminohexanoyl)-L-lysyl-[protein] + AMP + diphosphate + H(+)</text>
        <dbReference type="Rhea" id="RHEA:83435"/>
        <dbReference type="Rhea" id="RHEA-COMP:9752"/>
        <dbReference type="Rhea" id="RHEA-COMP:20131"/>
        <dbReference type="ChEBI" id="CHEBI:15378"/>
        <dbReference type="ChEBI" id="CHEBI:29969"/>
        <dbReference type="ChEBI" id="CHEBI:30616"/>
        <dbReference type="ChEBI" id="CHEBI:33019"/>
        <dbReference type="ChEBI" id="CHEBI:84138"/>
        <dbReference type="ChEBI" id="CHEBI:156053"/>
        <dbReference type="ChEBI" id="CHEBI:456215"/>
    </reaction>
    <physiologicalReaction direction="left-to-right" evidence="5">
        <dbReference type="Rhea" id="RHEA:83436"/>
    </physiologicalReaction>
</comment>
<dbReference type="STRING" id="1045558.SAMN05216175_102372"/>
<evidence type="ECO:0000256" key="4">
    <source>
        <dbReference type="ARBA" id="ARBA00022840"/>
    </source>
</evidence>
<dbReference type="AlphaFoldDB" id="A0A1I2NFK2"/>
<dbReference type="NCBIfam" id="NF006828">
    <property type="entry name" value="PRK09350.1"/>
    <property type="match status" value="1"/>
</dbReference>
<evidence type="ECO:0000313" key="7">
    <source>
        <dbReference type="EMBL" id="SFG00286.1"/>
    </source>
</evidence>
<evidence type="ECO:0000256" key="5">
    <source>
        <dbReference type="ARBA" id="ARBA00052794"/>
    </source>
</evidence>
<name>A0A1I2NFK2_9GAMM</name>
<evidence type="ECO:0000256" key="2">
    <source>
        <dbReference type="ARBA" id="ARBA00022598"/>
    </source>
</evidence>
<keyword evidence="7" id="KW-0030">Aminoacyl-tRNA synthetase</keyword>
<dbReference type="InterPro" id="IPR006195">
    <property type="entry name" value="aa-tRNA-synth_II"/>
</dbReference>
<evidence type="ECO:0000256" key="1">
    <source>
        <dbReference type="ARBA" id="ARBA00011738"/>
    </source>
</evidence>
<dbReference type="PANTHER" id="PTHR42918">
    <property type="entry name" value="LYSYL-TRNA SYNTHETASE"/>
    <property type="match status" value="1"/>
</dbReference>
<dbReference type="GO" id="GO:0006430">
    <property type="term" value="P:lysyl-tRNA aminoacylation"/>
    <property type="evidence" value="ECO:0007669"/>
    <property type="project" value="InterPro"/>
</dbReference>
<dbReference type="PANTHER" id="PTHR42918:SF6">
    <property type="entry name" value="ELONGATION FACTOR P--(R)-BETA-LYSINE LIGASE"/>
    <property type="match status" value="1"/>
</dbReference>
<gene>
    <name evidence="7" type="ORF">SAMN05216175_102372</name>
</gene>
<dbReference type="FunFam" id="3.30.930.10:FF:000017">
    <property type="entry name" value="Elongation factor P--(R)-beta-lysine ligase"/>
    <property type="match status" value="1"/>
</dbReference>
<dbReference type="GO" id="GO:0004824">
    <property type="term" value="F:lysine-tRNA ligase activity"/>
    <property type="evidence" value="ECO:0007669"/>
    <property type="project" value="InterPro"/>
</dbReference>
<dbReference type="EMBL" id="FOOU01000002">
    <property type="protein sequence ID" value="SFG00286.1"/>
    <property type="molecule type" value="Genomic_DNA"/>
</dbReference>
<dbReference type="OrthoDB" id="9802326at2"/>
<evidence type="ECO:0000313" key="8">
    <source>
        <dbReference type="Proteomes" id="UP000198623"/>
    </source>
</evidence>
<evidence type="ECO:0000259" key="6">
    <source>
        <dbReference type="PROSITE" id="PS50862"/>
    </source>
</evidence>
<reference evidence="8" key="1">
    <citation type="submission" date="2016-10" db="EMBL/GenBank/DDBJ databases">
        <authorList>
            <person name="Varghese N."/>
            <person name="Submissions S."/>
        </authorList>
    </citation>
    <scope>NUCLEOTIDE SEQUENCE [LARGE SCALE GENOMIC DNA]</scope>
    <source>
        <strain evidence="8">CGMCC 1.10971</strain>
    </source>
</reference>
<accession>A0A1I2NFK2</accession>
<proteinExistence type="predicted"/>
<keyword evidence="2" id="KW-0436">Ligase</keyword>
<keyword evidence="3" id="KW-0547">Nucleotide-binding</keyword>
<keyword evidence="4" id="KW-0067">ATP-binding</keyword>
<dbReference type="Proteomes" id="UP000198623">
    <property type="component" value="Unassembled WGS sequence"/>
</dbReference>
<comment type="subunit">
    <text evidence="1">Homodimer.</text>
</comment>
<dbReference type="PROSITE" id="PS50862">
    <property type="entry name" value="AA_TRNA_LIGASE_II"/>
    <property type="match status" value="1"/>
</dbReference>
<dbReference type="GO" id="GO:0000049">
    <property type="term" value="F:tRNA binding"/>
    <property type="evidence" value="ECO:0007669"/>
    <property type="project" value="TreeGrafter"/>
</dbReference>
<organism evidence="7 8">
    <name type="scientific">Neptunomonas qingdaonensis</name>
    <dbReference type="NCBI Taxonomy" id="1045558"/>
    <lineage>
        <taxon>Bacteria</taxon>
        <taxon>Pseudomonadati</taxon>
        <taxon>Pseudomonadota</taxon>
        <taxon>Gammaproteobacteria</taxon>
        <taxon>Oceanospirillales</taxon>
        <taxon>Oceanospirillaceae</taxon>
        <taxon>Neptunomonas</taxon>
    </lineage>
</organism>